<dbReference type="InterPro" id="IPR011701">
    <property type="entry name" value="MFS"/>
</dbReference>
<dbReference type="Proteomes" id="UP000183407">
    <property type="component" value="Unassembled WGS sequence"/>
</dbReference>
<name>A0A1H5AQM9_RHOJO</name>
<accession>A0A1H5AQM9</accession>
<feature type="transmembrane region" description="Helical" evidence="11">
    <location>
        <begin position="118"/>
        <end position="143"/>
    </location>
</feature>
<dbReference type="PROSITE" id="PS00217">
    <property type="entry name" value="SUGAR_TRANSPORT_2"/>
    <property type="match status" value="1"/>
</dbReference>
<comment type="similarity">
    <text evidence="2">Belongs to the major facilitator superfamily. Metabolite:H+ Symporter (MHS) family (TC 2.A.1.6) family.</text>
</comment>
<reference evidence="14" key="1">
    <citation type="submission" date="2016-10" db="EMBL/GenBank/DDBJ databases">
        <authorList>
            <person name="Varghese N."/>
        </authorList>
    </citation>
    <scope>NUCLEOTIDE SEQUENCE [LARGE SCALE GENOMIC DNA]</scope>
    <source>
        <strain evidence="14">DSM 44719</strain>
    </source>
</reference>
<evidence type="ECO:0000256" key="7">
    <source>
        <dbReference type="ARBA" id="ARBA00022989"/>
    </source>
</evidence>
<sequence length="446" mass="46968">MTEVQGGLHGTEMRRAITAAAIGNFITWFDFAAYGFLAVLLGQIFFPSENPATSLLATFAAFGVAFLMNPIGGFVFGRLGDKVGRKKILATVIILMSLSTFAVGLLPGYATIGLAAPALLVTLRIIQGFAAGGEPGGAATFLVESAKRGRRARTVSFWHCSSYLANAAASVLILGLNAALSETAMFEWGWRIPFLIAGPLGLVGLYIRLKLSDTAEFERLQSSGEVSESPVKDALSTSRRQILQVVGCIALQAAAFYFIFVYMETYLQSEVGFSFGLASASTVTCLCSAAVAIFVFARFSDRYGRKPVIILGAVSSTLIVYPAFMVFATGNVAAIVVAHSAMGICLAMFMSASGAAMVEIFPSRVRYAGFSIGFNISVAIFGGTAPYVATYLIATTGSPLSPSVILIVTGVMAIIAAATLHETAGRTVDARIAAEPLRRDPLTVGE</sequence>
<evidence type="ECO:0000313" key="13">
    <source>
        <dbReference type="EMBL" id="SED44542.1"/>
    </source>
</evidence>
<feature type="transmembrane region" description="Helical" evidence="11">
    <location>
        <begin position="308"/>
        <end position="328"/>
    </location>
</feature>
<evidence type="ECO:0000256" key="6">
    <source>
        <dbReference type="ARBA" id="ARBA00022847"/>
    </source>
</evidence>
<protein>
    <recommendedName>
        <fullName evidence="10">Putative proline/betaine transporter</fullName>
    </recommendedName>
</protein>
<feature type="transmembrane region" description="Helical" evidence="11">
    <location>
        <begin position="21"/>
        <end position="46"/>
    </location>
</feature>
<evidence type="ECO:0000256" key="1">
    <source>
        <dbReference type="ARBA" id="ARBA00004651"/>
    </source>
</evidence>
<evidence type="ECO:0000256" key="2">
    <source>
        <dbReference type="ARBA" id="ARBA00008240"/>
    </source>
</evidence>
<dbReference type="FunFam" id="1.20.1250.20:FF:000001">
    <property type="entry name" value="Dicarboxylate MFS transporter"/>
    <property type="match status" value="1"/>
</dbReference>
<evidence type="ECO:0000256" key="10">
    <source>
        <dbReference type="ARBA" id="ARBA00039918"/>
    </source>
</evidence>
<dbReference type="InterPro" id="IPR036259">
    <property type="entry name" value="MFS_trans_sf"/>
</dbReference>
<keyword evidence="8 11" id="KW-0472">Membrane</keyword>
<comment type="function">
    <text evidence="9">May be a proton symporter involved in the uptake of osmolytes such as proline and glycine betaine.</text>
</comment>
<feature type="transmembrane region" description="Helical" evidence="11">
    <location>
        <begin position="52"/>
        <end position="76"/>
    </location>
</feature>
<dbReference type="Pfam" id="PF07690">
    <property type="entry name" value="MFS_1"/>
    <property type="match status" value="1"/>
</dbReference>
<evidence type="ECO:0000256" key="3">
    <source>
        <dbReference type="ARBA" id="ARBA00022448"/>
    </source>
</evidence>
<organism evidence="13 14">
    <name type="scientific">Rhodococcus jostii</name>
    <dbReference type="NCBI Taxonomy" id="132919"/>
    <lineage>
        <taxon>Bacteria</taxon>
        <taxon>Bacillati</taxon>
        <taxon>Actinomycetota</taxon>
        <taxon>Actinomycetes</taxon>
        <taxon>Mycobacteriales</taxon>
        <taxon>Nocardiaceae</taxon>
        <taxon>Rhodococcus</taxon>
    </lineage>
</organism>
<feature type="transmembrane region" description="Helical" evidence="11">
    <location>
        <begin position="400"/>
        <end position="421"/>
    </location>
</feature>
<evidence type="ECO:0000256" key="9">
    <source>
        <dbReference type="ARBA" id="ARBA00037295"/>
    </source>
</evidence>
<dbReference type="InterPro" id="IPR005829">
    <property type="entry name" value="Sugar_transporter_CS"/>
</dbReference>
<keyword evidence="5 11" id="KW-0812">Transmembrane</keyword>
<feature type="transmembrane region" description="Helical" evidence="11">
    <location>
        <begin position="188"/>
        <end position="209"/>
    </location>
</feature>
<dbReference type="GO" id="GO:0005886">
    <property type="term" value="C:plasma membrane"/>
    <property type="evidence" value="ECO:0007669"/>
    <property type="project" value="UniProtKB-SubCell"/>
</dbReference>
<keyword evidence="7 11" id="KW-1133">Transmembrane helix</keyword>
<feature type="domain" description="Major facilitator superfamily (MFS) profile" evidence="12">
    <location>
        <begin position="16"/>
        <end position="428"/>
    </location>
</feature>
<evidence type="ECO:0000259" key="12">
    <source>
        <dbReference type="PROSITE" id="PS50850"/>
    </source>
</evidence>
<proteinExistence type="inferred from homology"/>
<evidence type="ECO:0000256" key="4">
    <source>
        <dbReference type="ARBA" id="ARBA00022475"/>
    </source>
</evidence>
<dbReference type="EMBL" id="FNTL01000004">
    <property type="protein sequence ID" value="SED44542.1"/>
    <property type="molecule type" value="Genomic_DNA"/>
</dbReference>
<evidence type="ECO:0000313" key="14">
    <source>
        <dbReference type="Proteomes" id="UP000183407"/>
    </source>
</evidence>
<comment type="subcellular location">
    <subcellularLocation>
        <location evidence="1">Cell membrane</location>
        <topology evidence="1">Multi-pass membrane protein</topology>
    </subcellularLocation>
</comment>
<feature type="transmembrane region" description="Helical" evidence="11">
    <location>
        <begin position="88"/>
        <end position="112"/>
    </location>
</feature>
<evidence type="ECO:0000256" key="11">
    <source>
        <dbReference type="SAM" id="Phobius"/>
    </source>
</evidence>
<dbReference type="PANTHER" id="PTHR43528:SF1">
    <property type="entry name" value="ALPHA-KETOGLUTARATE PERMEASE"/>
    <property type="match status" value="1"/>
</dbReference>
<gene>
    <name evidence="13" type="ORF">SAMN04490220_4510</name>
</gene>
<dbReference type="AlphaFoldDB" id="A0A1H5AQM9"/>
<dbReference type="GO" id="GO:0015293">
    <property type="term" value="F:symporter activity"/>
    <property type="evidence" value="ECO:0007669"/>
    <property type="project" value="UniProtKB-KW"/>
</dbReference>
<feature type="transmembrane region" description="Helical" evidence="11">
    <location>
        <begin position="155"/>
        <end position="176"/>
    </location>
</feature>
<keyword evidence="3" id="KW-0813">Transport</keyword>
<evidence type="ECO:0000256" key="5">
    <source>
        <dbReference type="ARBA" id="ARBA00022692"/>
    </source>
</evidence>
<feature type="transmembrane region" description="Helical" evidence="11">
    <location>
        <begin position="334"/>
        <end position="358"/>
    </location>
</feature>
<evidence type="ECO:0000256" key="8">
    <source>
        <dbReference type="ARBA" id="ARBA00023136"/>
    </source>
</evidence>
<feature type="transmembrane region" description="Helical" evidence="11">
    <location>
        <begin position="242"/>
        <end position="263"/>
    </location>
</feature>
<dbReference type="Gene3D" id="1.20.1250.20">
    <property type="entry name" value="MFS general substrate transporter like domains"/>
    <property type="match status" value="1"/>
</dbReference>
<feature type="transmembrane region" description="Helical" evidence="11">
    <location>
        <begin position="370"/>
        <end position="394"/>
    </location>
</feature>
<dbReference type="RefSeq" id="WP_073358448.1">
    <property type="nucleotide sequence ID" value="NZ_FNTL01000004.1"/>
</dbReference>
<dbReference type="OrthoDB" id="8953821at2"/>
<feature type="transmembrane region" description="Helical" evidence="11">
    <location>
        <begin position="275"/>
        <end position="296"/>
    </location>
</feature>
<dbReference type="SUPFAM" id="SSF103473">
    <property type="entry name" value="MFS general substrate transporter"/>
    <property type="match status" value="1"/>
</dbReference>
<dbReference type="PANTHER" id="PTHR43528">
    <property type="entry name" value="ALPHA-KETOGLUTARATE PERMEASE"/>
    <property type="match status" value="1"/>
</dbReference>
<dbReference type="PROSITE" id="PS50850">
    <property type="entry name" value="MFS"/>
    <property type="match status" value="1"/>
</dbReference>
<dbReference type="InterPro" id="IPR051084">
    <property type="entry name" value="H+-coupled_symporters"/>
</dbReference>
<keyword evidence="6" id="KW-0769">Symport</keyword>
<dbReference type="InterPro" id="IPR020846">
    <property type="entry name" value="MFS_dom"/>
</dbReference>
<keyword evidence="4" id="KW-1003">Cell membrane</keyword>